<proteinExistence type="predicted"/>
<organism evidence="2 3">
    <name type="scientific">Thermanaerosceptrum fracticalcis</name>
    <dbReference type="NCBI Taxonomy" id="1712410"/>
    <lineage>
        <taxon>Bacteria</taxon>
        <taxon>Bacillati</taxon>
        <taxon>Bacillota</taxon>
        <taxon>Clostridia</taxon>
        <taxon>Eubacteriales</taxon>
        <taxon>Peptococcaceae</taxon>
        <taxon>Thermanaerosceptrum</taxon>
    </lineage>
</organism>
<keyword evidence="3" id="KW-1185">Reference proteome</keyword>
<dbReference type="Proteomes" id="UP000515847">
    <property type="component" value="Chromosome"/>
</dbReference>
<gene>
    <name evidence="2" type="ORF">BR63_14485</name>
</gene>
<dbReference type="RefSeq" id="WP_034425963.1">
    <property type="nucleotide sequence ID" value="NZ_CP045798.1"/>
</dbReference>
<feature type="region of interest" description="Disordered" evidence="1">
    <location>
        <begin position="348"/>
        <end position="382"/>
    </location>
</feature>
<protein>
    <submittedName>
        <fullName evidence="2">Uncharacterized protein</fullName>
    </submittedName>
</protein>
<dbReference type="AlphaFoldDB" id="A0A7G6E5N6"/>
<dbReference type="KEGG" id="tfr:BR63_14485"/>
<reference evidence="2 3" key="1">
    <citation type="journal article" date="2019" name="Front. Microbiol.">
        <title>Thermoanaerosceptrum fracticalcis gen. nov. sp. nov., a Novel Fumarate-Fermenting Microorganism From a Deep Fractured Carbonate Aquifer of the US Great Basin.</title>
        <authorList>
            <person name="Hamilton-Brehm S.D."/>
            <person name="Stewart L.E."/>
            <person name="Zavarin M."/>
            <person name="Caldwell M."/>
            <person name="Lawson P.A."/>
            <person name="Onstott T.C."/>
            <person name="Grzymski J."/>
            <person name="Neveux I."/>
            <person name="Lollar B.S."/>
            <person name="Russell C.E."/>
            <person name="Moser D.P."/>
        </authorList>
    </citation>
    <scope>NUCLEOTIDE SEQUENCE [LARGE SCALE GENOMIC DNA]</scope>
    <source>
        <strain evidence="2 3">DRI-13</strain>
    </source>
</reference>
<name>A0A7G6E5N6_THEFR</name>
<evidence type="ECO:0000256" key="1">
    <source>
        <dbReference type="SAM" id="MobiDB-lite"/>
    </source>
</evidence>
<evidence type="ECO:0000313" key="2">
    <source>
        <dbReference type="EMBL" id="QNB47390.1"/>
    </source>
</evidence>
<sequence>MTARNNVVEFRTDLPGYPWQIAAGDGETWIILRHKARLPVTQIAQLKNITMKDFNWRIFTKALSKTLFQGTVSLTVQYSEAQHHDEELPRETWVDEHLARESFIKDETVTGKNIVRKDSRVKTAFSSILLDKNMLNTGNESPSEGEGIWHLELPWQAWLYGTGKHQDPQVEKVHIAQVGLNTLLLEILIHLTANNELDLLNTQLLEYGLLPREELIFKIEGQEIEQILGVTVQRVFHQPVYDLESKKLQLRNFKEVGIIFINGEKGGERILTVSRLMEEMQVIPFWPRDWKRPVDFGVFNKWLGLVKVAADQILFQGDYLWFVRSIEEMGTEKITVLEEKRKNTLVAALPPPRKKPGEKWLKKDKKEQPQSSFSKKAITVRF</sequence>
<dbReference type="EMBL" id="CP045798">
    <property type="protein sequence ID" value="QNB47390.1"/>
    <property type="molecule type" value="Genomic_DNA"/>
</dbReference>
<accession>A0A7G6E5N6</accession>
<feature type="compositionally biased region" description="Basic and acidic residues" evidence="1">
    <location>
        <begin position="355"/>
        <end position="368"/>
    </location>
</feature>
<evidence type="ECO:0000313" key="3">
    <source>
        <dbReference type="Proteomes" id="UP000515847"/>
    </source>
</evidence>